<organism evidence="6 7">
    <name type="scientific">Streptomyces olivoverticillatus</name>
    <dbReference type="NCBI Taxonomy" id="66427"/>
    <lineage>
        <taxon>Bacteria</taxon>
        <taxon>Bacillati</taxon>
        <taxon>Actinomycetota</taxon>
        <taxon>Actinomycetes</taxon>
        <taxon>Kitasatosporales</taxon>
        <taxon>Streptomycetaceae</taxon>
        <taxon>Streptomyces</taxon>
    </lineage>
</organism>
<dbReference type="GO" id="GO:0008897">
    <property type="term" value="F:holo-[acyl-carrier-protein] synthase activity"/>
    <property type="evidence" value="ECO:0007669"/>
    <property type="project" value="InterPro"/>
</dbReference>
<keyword evidence="3" id="KW-0460">Magnesium</keyword>
<feature type="binding site" evidence="2">
    <location>
        <position position="47"/>
    </location>
    <ligand>
        <name>CoA</name>
        <dbReference type="ChEBI" id="CHEBI:57287"/>
    </ligand>
</feature>
<evidence type="ECO:0000256" key="3">
    <source>
        <dbReference type="PIRSR" id="PIRSR603542-2"/>
    </source>
</evidence>
<dbReference type="EMBL" id="JACHJH010000002">
    <property type="protein sequence ID" value="MBB4892312.1"/>
    <property type="molecule type" value="Genomic_DNA"/>
</dbReference>
<evidence type="ECO:0000256" key="1">
    <source>
        <dbReference type="ARBA" id="ARBA00022679"/>
    </source>
</evidence>
<dbReference type="InterPro" id="IPR037143">
    <property type="entry name" value="4-PPantetheinyl_Trfase_dom_sf"/>
</dbReference>
<name>A0A7W7LM47_9ACTN</name>
<feature type="binding site" evidence="3">
    <location>
        <position position="106"/>
    </location>
    <ligand>
        <name>Mg(2+)</name>
        <dbReference type="ChEBI" id="CHEBI:18420"/>
    </ligand>
</feature>
<keyword evidence="1 6" id="KW-0808">Transferase</keyword>
<feature type="binding site" evidence="2">
    <location>
        <position position="154"/>
    </location>
    <ligand>
        <name>CoA</name>
        <dbReference type="ChEBI" id="CHEBI:57287"/>
    </ligand>
</feature>
<comment type="cofactor">
    <cofactor evidence="3">
        <name>Mg(2+)</name>
        <dbReference type="ChEBI" id="CHEBI:18420"/>
    </cofactor>
</comment>
<feature type="binding site" evidence="2">
    <location>
        <position position="105"/>
    </location>
    <ligand>
        <name>CoA</name>
        <dbReference type="ChEBI" id="CHEBI:57287"/>
    </ligand>
</feature>
<feature type="binding site" evidence="2">
    <location>
        <position position="164"/>
    </location>
    <ligand>
        <name>CoA</name>
        <dbReference type="ChEBI" id="CHEBI:57287"/>
    </ligand>
</feature>
<dbReference type="GO" id="GO:0005886">
    <property type="term" value="C:plasma membrane"/>
    <property type="evidence" value="ECO:0007669"/>
    <property type="project" value="TreeGrafter"/>
</dbReference>
<feature type="binding site" evidence="2">
    <location>
        <position position="39"/>
    </location>
    <ligand>
        <name>CoA</name>
        <dbReference type="ChEBI" id="CHEBI:57287"/>
    </ligand>
</feature>
<evidence type="ECO:0000313" key="7">
    <source>
        <dbReference type="Proteomes" id="UP000556084"/>
    </source>
</evidence>
<feature type="binding site" evidence="3">
    <location>
        <position position="105"/>
    </location>
    <ligand>
        <name>Mg(2+)</name>
        <dbReference type="ChEBI" id="CHEBI:18420"/>
    </ligand>
</feature>
<keyword evidence="3" id="KW-0479">Metal-binding</keyword>
<gene>
    <name evidence="6" type="ORF">FHS39_001323</name>
</gene>
<dbReference type="GO" id="GO:0000287">
    <property type="term" value="F:magnesium ion binding"/>
    <property type="evidence" value="ECO:0007669"/>
    <property type="project" value="InterPro"/>
</dbReference>
<feature type="binding site" evidence="2">
    <location>
        <position position="150"/>
    </location>
    <ligand>
        <name>CoA</name>
        <dbReference type="ChEBI" id="CHEBI:57287"/>
    </ligand>
</feature>
<feature type="binding site" evidence="2">
    <location>
        <begin position="83"/>
        <end position="84"/>
    </location>
    <ligand>
        <name>CoA</name>
        <dbReference type="ChEBI" id="CHEBI:57287"/>
    </ligand>
</feature>
<dbReference type="SUPFAM" id="SSF56214">
    <property type="entry name" value="4'-phosphopantetheinyl transferase"/>
    <property type="match status" value="1"/>
</dbReference>
<comment type="caution">
    <text evidence="6">The sequence shown here is derived from an EMBL/GenBank/DDBJ whole genome shotgun (WGS) entry which is preliminary data.</text>
</comment>
<keyword evidence="7" id="KW-1185">Reference proteome</keyword>
<protein>
    <submittedName>
        <fullName evidence="6">4'-phosphopantetheinyl transferase EntD</fullName>
    </submittedName>
</protein>
<feature type="domain" description="4'-phosphopantetheinyl transferase" evidence="4">
    <location>
        <begin position="101"/>
        <end position="179"/>
    </location>
</feature>
<reference evidence="6 7" key="1">
    <citation type="submission" date="2020-08" db="EMBL/GenBank/DDBJ databases">
        <title>Genomic Encyclopedia of Type Strains, Phase III (KMG-III): the genomes of soil and plant-associated and newly described type strains.</title>
        <authorList>
            <person name="Whitman W."/>
        </authorList>
    </citation>
    <scope>NUCLEOTIDE SEQUENCE [LARGE SCALE GENOMIC DNA]</scope>
    <source>
        <strain evidence="6 7">CECT 3266</strain>
    </source>
</reference>
<dbReference type="GO" id="GO:0009366">
    <property type="term" value="C:enterobactin synthetase complex"/>
    <property type="evidence" value="ECO:0007669"/>
    <property type="project" value="InterPro"/>
</dbReference>
<dbReference type="RefSeq" id="WP_184347221.1">
    <property type="nucleotide sequence ID" value="NZ_JACHJH010000002.1"/>
</dbReference>
<dbReference type="PRINTS" id="PR01399">
    <property type="entry name" value="ENTSNTHTASED"/>
</dbReference>
<dbReference type="InterPro" id="IPR041354">
    <property type="entry name" value="4PPT_N"/>
</dbReference>
<dbReference type="GO" id="GO:0009239">
    <property type="term" value="P:enterobactin biosynthetic process"/>
    <property type="evidence" value="ECO:0007669"/>
    <property type="project" value="InterPro"/>
</dbReference>
<dbReference type="PANTHER" id="PTHR38096">
    <property type="entry name" value="ENTEROBACTIN SYNTHASE COMPONENT D"/>
    <property type="match status" value="1"/>
</dbReference>
<dbReference type="PANTHER" id="PTHR38096:SF1">
    <property type="entry name" value="ENTEROBACTIN SYNTHASE COMPONENT D"/>
    <property type="match status" value="1"/>
</dbReference>
<proteinExistence type="predicted"/>
<accession>A0A7W7LM47</accession>
<dbReference type="Proteomes" id="UP000556084">
    <property type="component" value="Unassembled WGS sequence"/>
</dbReference>
<dbReference type="InterPro" id="IPR003542">
    <property type="entry name" value="Enbac_synth_compD-like"/>
</dbReference>
<evidence type="ECO:0000259" key="5">
    <source>
        <dbReference type="Pfam" id="PF17837"/>
    </source>
</evidence>
<dbReference type="Gene3D" id="3.90.470.20">
    <property type="entry name" value="4'-phosphopantetheinyl transferase domain"/>
    <property type="match status" value="1"/>
</dbReference>
<dbReference type="Pfam" id="PF17837">
    <property type="entry name" value="4PPT_N"/>
    <property type="match status" value="1"/>
</dbReference>
<feature type="binding site" evidence="3">
    <location>
        <position position="107"/>
    </location>
    <ligand>
        <name>Mg(2+)</name>
        <dbReference type="ChEBI" id="CHEBI:18420"/>
    </ligand>
</feature>
<evidence type="ECO:0000313" key="6">
    <source>
        <dbReference type="EMBL" id="MBB4892312.1"/>
    </source>
</evidence>
<sequence>MIENLLPPQVAAVEATCDRMDVVLFPEEEAQIAGAVDKRRREFTTARWCARRAMGQLGLPAVPVLPGTRGAPRWQPSVVGSITHCAGYRAAALARTSDVAAIGIDAEPNQPLPEGVLESIGLPRERAWVRELQRTTPQVAWDRLLFSMKESVYKAWYPLRKRPLEFEDALITVDPRQGTFQARLLLGPAERRDGDPLGFEGRWSAVNGVALSAIAVPALVPAAPAAAWARAGAPHRELVGSAR</sequence>
<evidence type="ECO:0000259" key="4">
    <source>
        <dbReference type="Pfam" id="PF01648"/>
    </source>
</evidence>
<dbReference type="InterPro" id="IPR008278">
    <property type="entry name" value="4-PPantetheinyl_Trfase_dom"/>
</dbReference>
<dbReference type="AlphaFoldDB" id="A0A7W7LM47"/>
<evidence type="ECO:0000256" key="2">
    <source>
        <dbReference type="PIRSR" id="PIRSR603542-1"/>
    </source>
</evidence>
<feature type="domain" description="4'-phosphopantetheinyl transferase N-terminal" evidence="5">
    <location>
        <begin position="27"/>
        <end position="94"/>
    </location>
</feature>
<dbReference type="Pfam" id="PF01648">
    <property type="entry name" value="ACPS"/>
    <property type="match status" value="1"/>
</dbReference>